<protein>
    <submittedName>
        <fullName evidence="2">CENPB DNA-binding domain-containing 1</fullName>
    </submittedName>
</protein>
<proteinExistence type="predicted"/>
<name>A0AAD1T2E8_PELCU</name>
<evidence type="ECO:0000313" key="2">
    <source>
        <dbReference type="EMBL" id="CAH2316590.1"/>
    </source>
</evidence>
<organism evidence="2 3">
    <name type="scientific">Pelobates cultripes</name>
    <name type="common">Western spadefoot toad</name>
    <dbReference type="NCBI Taxonomy" id="61616"/>
    <lineage>
        <taxon>Eukaryota</taxon>
        <taxon>Metazoa</taxon>
        <taxon>Chordata</taxon>
        <taxon>Craniata</taxon>
        <taxon>Vertebrata</taxon>
        <taxon>Euteleostomi</taxon>
        <taxon>Amphibia</taxon>
        <taxon>Batrachia</taxon>
        <taxon>Anura</taxon>
        <taxon>Pelobatoidea</taxon>
        <taxon>Pelobatidae</taxon>
        <taxon>Pelobates</taxon>
    </lineage>
</organism>
<accession>A0AAD1T2E8</accession>
<dbReference type="GO" id="GO:0003677">
    <property type="term" value="F:DNA binding"/>
    <property type="evidence" value="ECO:0007669"/>
    <property type="project" value="UniProtKB-KW"/>
</dbReference>
<dbReference type="Proteomes" id="UP001295444">
    <property type="component" value="Chromosome 09"/>
</dbReference>
<sequence length="108" mass="12209">MRGISKCSLPVIWKANRKAWITRDIFTEWFTDHFCPSVQHYCRRKGLQEKALLIMDNVLSHPTNLTKLHSYGDPVPTVKHNVAYPAYGPGSDCHVEGLLSPPHIPSAD</sequence>
<gene>
    <name evidence="2" type="ORF">PECUL_23A052885</name>
</gene>
<dbReference type="InterPro" id="IPR004875">
    <property type="entry name" value="DDE_SF_endonuclease_dom"/>
</dbReference>
<evidence type="ECO:0000259" key="1">
    <source>
        <dbReference type="Pfam" id="PF03184"/>
    </source>
</evidence>
<dbReference type="AlphaFoldDB" id="A0AAD1T2E8"/>
<keyword evidence="2" id="KW-0238">DNA-binding</keyword>
<feature type="domain" description="DDE-1" evidence="1">
    <location>
        <begin position="6"/>
        <end position="65"/>
    </location>
</feature>
<keyword evidence="3" id="KW-1185">Reference proteome</keyword>
<dbReference type="EMBL" id="OW240920">
    <property type="protein sequence ID" value="CAH2316590.1"/>
    <property type="molecule type" value="Genomic_DNA"/>
</dbReference>
<dbReference type="Pfam" id="PF03184">
    <property type="entry name" value="DDE_1"/>
    <property type="match status" value="1"/>
</dbReference>
<evidence type="ECO:0000313" key="3">
    <source>
        <dbReference type="Proteomes" id="UP001295444"/>
    </source>
</evidence>
<reference evidence="2" key="1">
    <citation type="submission" date="2022-03" db="EMBL/GenBank/DDBJ databases">
        <authorList>
            <person name="Alioto T."/>
            <person name="Alioto T."/>
            <person name="Gomez Garrido J."/>
        </authorList>
    </citation>
    <scope>NUCLEOTIDE SEQUENCE</scope>
</reference>